<organism evidence="1 2">
    <name type="scientific">Trichomonas vaginalis (strain ATCC PRA-98 / G3)</name>
    <dbReference type="NCBI Taxonomy" id="412133"/>
    <lineage>
        <taxon>Eukaryota</taxon>
        <taxon>Metamonada</taxon>
        <taxon>Parabasalia</taxon>
        <taxon>Trichomonadida</taxon>
        <taxon>Trichomonadidae</taxon>
        <taxon>Trichomonas</taxon>
    </lineage>
</organism>
<evidence type="ECO:0000313" key="2">
    <source>
        <dbReference type="Proteomes" id="UP000001542"/>
    </source>
</evidence>
<name>A2DQF9_TRIV3</name>
<evidence type="ECO:0000313" key="1">
    <source>
        <dbReference type="EMBL" id="EAY17416.1"/>
    </source>
</evidence>
<dbReference type="VEuPathDB" id="TrichDB:TVAG_320110"/>
<dbReference type="VEuPathDB" id="TrichDB:TVAGG3_1009980"/>
<accession>A2DQF9</accession>
<dbReference type="EMBL" id="DS113231">
    <property type="protein sequence ID" value="EAY17416.1"/>
    <property type="molecule type" value="Genomic_DNA"/>
</dbReference>
<dbReference type="InParanoid" id="A2DQF9"/>
<reference evidence="1" key="2">
    <citation type="journal article" date="2007" name="Science">
        <title>Draft genome sequence of the sexually transmitted pathogen Trichomonas vaginalis.</title>
        <authorList>
            <person name="Carlton J.M."/>
            <person name="Hirt R.P."/>
            <person name="Silva J.C."/>
            <person name="Delcher A.L."/>
            <person name="Schatz M."/>
            <person name="Zhao Q."/>
            <person name="Wortman J.R."/>
            <person name="Bidwell S.L."/>
            <person name="Alsmark U.C.M."/>
            <person name="Besteiro S."/>
            <person name="Sicheritz-Ponten T."/>
            <person name="Noel C.J."/>
            <person name="Dacks J.B."/>
            <person name="Foster P.G."/>
            <person name="Simillion C."/>
            <person name="Van de Peer Y."/>
            <person name="Miranda-Saavedra D."/>
            <person name="Barton G.J."/>
            <person name="Westrop G.D."/>
            <person name="Mueller S."/>
            <person name="Dessi D."/>
            <person name="Fiori P.L."/>
            <person name="Ren Q."/>
            <person name="Paulsen I."/>
            <person name="Zhang H."/>
            <person name="Bastida-Corcuera F.D."/>
            <person name="Simoes-Barbosa A."/>
            <person name="Brown M.T."/>
            <person name="Hayes R.D."/>
            <person name="Mukherjee M."/>
            <person name="Okumura C.Y."/>
            <person name="Schneider R."/>
            <person name="Smith A.J."/>
            <person name="Vanacova S."/>
            <person name="Villalvazo M."/>
            <person name="Haas B.J."/>
            <person name="Pertea M."/>
            <person name="Feldblyum T.V."/>
            <person name="Utterback T.R."/>
            <person name="Shu C.L."/>
            <person name="Osoegawa K."/>
            <person name="de Jong P.J."/>
            <person name="Hrdy I."/>
            <person name="Horvathova L."/>
            <person name="Zubacova Z."/>
            <person name="Dolezal P."/>
            <person name="Malik S.B."/>
            <person name="Logsdon J.M. Jr."/>
            <person name="Henze K."/>
            <person name="Gupta A."/>
            <person name="Wang C.C."/>
            <person name="Dunne R.L."/>
            <person name="Upcroft J.A."/>
            <person name="Upcroft P."/>
            <person name="White O."/>
            <person name="Salzberg S.L."/>
            <person name="Tang P."/>
            <person name="Chiu C.-H."/>
            <person name="Lee Y.-S."/>
            <person name="Embley T.M."/>
            <person name="Coombs G.H."/>
            <person name="Mottram J.C."/>
            <person name="Tachezy J."/>
            <person name="Fraser-Liggett C.M."/>
            <person name="Johnson P.J."/>
        </authorList>
    </citation>
    <scope>NUCLEOTIDE SEQUENCE [LARGE SCALE GENOMIC DNA]</scope>
    <source>
        <strain evidence="1">G3</strain>
    </source>
</reference>
<dbReference type="KEGG" id="tva:4775433"/>
<dbReference type="Proteomes" id="UP000001542">
    <property type="component" value="Unassembled WGS sequence"/>
</dbReference>
<protein>
    <submittedName>
        <fullName evidence="1">Uncharacterized protein</fullName>
    </submittedName>
</protein>
<dbReference type="RefSeq" id="XP_001330785.1">
    <property type="nucleotide sequence ID" value="XM_001330749.1"/>
</dbReference>
<reference evidence="1" key="1">
    <citation type="submission" date="2006-10" db="EMBL/GenBank/DDBJ databases">
        <authorList>
            <person name="Amadeo P."/>
            <person name="Zhao Q."/>
            <person name="Wortman J."/>
            <person name="Fraser-Liggett C."/>
            <person name="Carlton J."/>
        </authorList>
    </citation>
    <scope>NUCLEOTIDE SEQUENCE</scope>
    <source>
        <strain evidence="1">G3</strain>
    </source>
</reference>
<dbReference type="AlphaFoldDB" id="A2DQF9"/>
<gene>
    <name evidence="1" type="ORF">TVAG_320110</name>
</gene>
<keyword evidence="2" id="KW-1185">Reference proteome</keyword>
<sequence>MSALIPAYNKKISEIDSSQYNQDTIDAFDKEVDSDLIEKLTKINENVAIDIDMDKLDALIEEAITNDKPIIGLYSILEHTKIQSINKDTVASMKDMLEMEFENVKKPN</sequence>
<proteinExistence type="predicted"/>